<feature type="transmembrane region" description="Helical" evidence="13">
    <location>
        <begin position="47"/>
        <end position="74"/>
    </location>
</feature>
<dbReference type="PANTHER" id="PTHR15422:SF45">
    <property type="entry name" value="CYTOCHROME B561 DOMAIN-CONTAINING PROTEIN"/>
    <property type="match status" value="1"/>
</dbReference>
<organism evidence="15 16">
    <name type="scientific">Helicoverpa armigera</name>
    <name type="common">Cotton bollworm</name>
    <name type="synonym">Heliothis armigera</name>
    <dbReference type="NCBI Taxonomy" id="29058"/>
    <lineage>
        <taxon>Eukaryota</taxon>
        <taxon>Metazoa</taxon>
        <taxon>Ecdysozoa</taxon>
        <taxon>Arthropoda</taxon>
        <taxon>Hexapoda</taxon>
        <taxon>Insecta</taxon>
        <taxon>Pterygota</taxon>
        <taxon>Neoptera</taxon>
        <taxon>Endopterygota</taxon>
        <taxon>Lepidoptera</taxon>
        <taxon>Glossata</taxon>
        <taxon>Ditrysia</taxon>
        <taxon>Noctuoidea</taxon>
        <taxon>Noctuidae</taxon>
        <taxon>Heliothinae</taxon>
        <taxon>Helicoverpa</taxon>
    </lineage>
</organism>
<dbReference type="EC" id="7.2.1.3" evidence="11"/>
<dbReference type="OrthoDB" id="432881at2759"/>
<dbReference type="InterPro" id="IPR006593">
    <property type="entry name" value="Cyt_b561/ferric_Rdtase_TM"/>
</dbReference>
<keyword evidence="4" id="KW-0349">Heme</keyword>
<dbReference type="Gene3D" id="1.20.120.1770">
    <property type="match status" value="1"/>
</dbReference>
<feature type="domain" description="Cytochrome b561" evidence="14">
    <location>
        <begin position="79"/>
        <end position="198"/>
    </location>
</feature>
<feature type="transmembrane region" description="Helical" evidence="13">
    <location>
        <begin position="146"/>
        <end position="169"/>
    </location>
</feature>
<keyword evidence="7" id="KW-0249">Electron transport</keyword>
<keyword evidence="10 13" id="KW-0472">Membrane</keyword>
<evidence type="ECO:0000256" key="5">
    <source>
        <dbReference type="ARBA" id="ARBA00022692"/>
    </source>
</evidence>
<feature type="transmembrane region" description="Helical" evidence="13">
    <location>
        <begin position="116"/>
        <end position="134"/>
    </location>
</feature>
<evidence type="ECO:0000256" key="8">
    <source>
        <dbReference type="ARBA" id="ARBA00022989"/>
    </source>
</evidence>
<evidence type="ECO:0000256" key="11">
    <source>
        <dbReference type="ARBA" id="ARBA00024225"/>
    </source>
</evidence>
<evidence type="ECO:0000256" key="9">
    <source>
        <dbReference type="ARBA" id="ARBA00023004"/>
    </source>
</evidence>
<keyword evidence="6" id="KW-0479">Metal-binding</keyword>
<gene>
    <name evidence="15" type="primary">HaOG203000</name>
    <name evidence="15" type="ORF">B5X24_HaOG203000</name>
</gene>
<dbReference type="AlphaFoldDB" id="A0A2W1BYI9"/>
<protein>
    <recommendedName>
        <fullName evidence="11">ascorbate ferrireductase (transmembrane)</fullName>
        <ecNumber evidence="11">7.2.1.3</ecNumber>
    </recommendedName>
</protein>
<keyword evidence="5 13" id="KW-0812">Transmembrane</keyword>
<feature type="transmembrane region" description="Helical" evidence="13">
    <location>
        <begin position="86"/>
        <end position="104"/>
    </location>
</feature>
<dbReference type="GO" id="GO:0016020">
    <property type="term" value="C:membrane"/>
    <property type="evidence" value="ECO:0007669"/>
    <property type="project" value="UniProtKB-SubCell"/>
</dbReference>
<evidence type="ECO:0000256" key="12">
    <source>
        <dbReference type="SAM" id="MobiDB-lite"/>
    </source>
</evidence>
<evidence type="ECO:0000256" key="3">
    <source>
        <dbReference type="ARBA" id="ARBA00022448"/>
    </source>
</evidence>
<dbReference type="GO" id="GO:0046872">
    <property type="term" value="F:metal ion binding"/>
    <property type="evidence" value="ECO:0007669"/>
    <property type="project" value="UniProtKB-KW"/>
</dbReference>
<evidence type="ECO:0000256" key="13">
    <source>
        <dbReference type="SAM" id="Phobius"/>
    </source>
</evidence>
<keyword evidence="16" id="KW-1185">Reference proteome</keyword>
<dbReference type="GO" id="GO:0140571">
    <property type="term" value="F:transmembrane ascorbate ferrireductase activity"/>
    <property type="evidence" value="ECO:0007669"/>
    <property type="project" value="UniProtKB-EC"/>
</dbReference>
<evidence type="ECO:0000259" key="14">
    <source>
        <dbReference type="SMART" id="SM00665"/>
    </source>
</evidence>
<proteinExistence type="predicted"/>
<evidence type="ECO:0000256" key="4">
    <source>
        <dbReference type="ARBA" id="ARBA00022617"/>
    </source>
</evidence>
<evidence type="ECO:0000256" key="1">
    <source>
        <dbReference type="ARBA" id="ARBA00001970"/>
    </source>
</evidence>
<evidence type="ECO:0000313" key="16">
    <source>
        <dbReference type="Proteomes" id="UP000249218"/>
    </source>
</evidence>
<dbReference type="Pfam" id="PF03188">
    <property type="entry name" value="Cytochrom_B561"/>
    <property type="match status" value="1"/>
</dbReference>
<dbReference type="InterPro" id="IPR045150">
    <property type="entry name" value="CYB561D1/2"/>
</dbReference>
<evidence type="ECO:0000313" key="15">
    <source>
        <dbReference type="EMBL" id="PZC77756.1"/>
    </source>
</evidence>
<keyword evidence="8 13" id="KW-1133">Transmembrane helix</keyword>
<dbReference type="SMART" id="SM00665">
    <property type="entry name" value="B561"/>
    <property type="match status" value="1"/>
</dbReference>
<comment type="cofactor">
    <cofactor evidence="1">
        <name>heme b</name>
        <dbReference type="ChEBI" id="CHEBI:60344"/>
    </cofactor>
</comment>
<keyword evidence="3" id="KW-0813">Transport</keyword>
<evidence type="ECO:0000256" key="6">
    <source>
        <dbReference type="ARBA" id="ARBA00022723"/>
    </source>
</evidence>
<reference evidence="15 16" key="1">
    <citation type="journal article" date="2017" name="BMC Biol.">
        <title>Genomic innovations, transcriptional plasticity and gene loss underlying the evolution and divergence of two highly polyphagous and invasive Helicoverpa pest species.</title>
        <authorList>
            <person name="Pearce S.L."/>
            <person name="Clarke D.F."/>
            <person name="East P.D."/>
            <person name="Elfekih S."/>
            <person name="Gordon K.H."/>
            <person name="Jermiin L.S."/>
            <person name="McGaughran A."/>
            <person name="Oakeshott J.G."/>
            <person name="Papanikolaou A."/>
            <person name="Perera O.P."/>
            <person name="Rane R.V."/>
            <person name="Richards S."/>
            <person name="Tay W.T."/>
            <person name="Walsh T.K."/>
            <person name="Anderson A."/>
            <person name="Anderson C.J."/>
            <person name="Asgari S."/>
            <person name="Board P.G."/>
            <person name="Bretschneider A."/>
            <person name="Campbell P.M."/>
            <person name="Chertemps T."/>
            <person name="Christeller J.T."/>
            <person name="Coppin C.W."/>
            <person name="Downes S.J."/>
            <person name="Duan G."/>
            <person name="Farnsworth C.A."/>
            <person name="Good R.T."/>
            <person name="Han L.B."/>
            <person name="Han Y.C."/>
            <person name="Hatje K."/>
            <person name="Horne I."/>
            <person name="Huang Y.P."/>
            <person name="Hughes D.S."/>
            <person name="Jacquin-Joly E."/>
            <person name="James W."/>
            <person name="Jhangiani S."/>
            <person name="Kollmar M."/>
            <person name="Kuwar S.S."/>
            <person name="Li S."/>
            <person name="Liu N.Y."/>
            <person name="Maibeche M.T."/>
            <person name="Miller J.R."/>
            <person name="Montagne N."/>
            <person name="Perry T."/>
            <person name="Qu J."/>
            <person name="Song S.V."/>
            <person name="Sutton G.G."/>
            <person name="Vogel H."/>
            <person name="Walenz B.P."/>
            <person name="Xu W."/>
            <person name="Zhang H.J."/>
            <person name="Zou Z."/>
            <person name="Batterham P."/>
            <person name="Edwards O.R."/>
            <person name="Feyereisen R."/>
            <person name="Gibbs R.A."/>
            <person name="Heckel D.G."/>
            <person name="McGrath A."/>
            <person name="Robin C."/>
            <person name="Scherer S.E."/>
            <person name="Worley K.C."/>
            <person name="Wu Y.D."/>
        </authorList>
    </citation>
    <scope>NUCLEOTIDE SEQUENCE [LARGE SCALE GENOMIC DNA]</scope>
    <source>
        <strain evidence="15">Harm_GR_Male_#8</strain>
        <tissue evidence="15">Whole organism</tissue>
    </source>
</reference>
<dbReference type="PANTHER" id="PTHR15422">
    <property type="entry name" value="OS05G0565100 PROTEIN"/>
    <property type="match status" value="1"/>
</dbReference>
<dbReference type="EMBL" id="KZ149920">
    <property type="protein sequence ID" value="PZC77756.1"/>
    <property type="molecule type" value="Genomic_DNA"/>
</dbReference>
<feature type="transmembrane region" description="Helical" evidence="13">
    <location>
        <begin position="211"/>
        <end position="235"/>
    </location>
</feature>
<evidence type="ECO:0000256" key="7">
    <source>
        <dbReference type="ARBA" id="ARBA00022982"/>
    </source>
</evidence>
<comment type="subcellular location">
    <subcellularLocation>
        <location evidence="2">Membrane</location>
        <topology evidence="2">Multi-pass membrane protein</topology>
    </subcellularLocation>
</comment>
<feature type="compositionally biased region" description="Basic and acidic residues" evidence="12">
    <location>
        <begin position="7"/>
        <end position="16"/>
    </location>
</feature>
<evidence type="ECO:0000256" key="10">
    <source>
        <dbReference type="ARBA" id="ARBA00023136"/>
    </source>
</evidence>
<evidence type="ECO:0000256" key="2">
    <source>
        <dbReference type="ARBA" id="ARBA00004141"/>
    </source>
</evidence>
<keyword evidence="9" id="KW-0408">Iron</keyword>
<name>A0A2W1BYI9_HELAM</name>
<sequence length="238" mass="26514">MTVPEDEVTRLHKNKQDGTSGPSSKAKRHKMLKRLLAGETRGDSYCLVLWFAASNGVTHSLLGAVIVSIMIYSFHVDSSHAAVFTIAYHFFSAEAILTLSYVNGWSTPMRWKHRKYVHAFLQICALVFAVIGTIELVVDRGRIRGFHGITGMLTLVLTVATFAGGPFAIRKVPRAHLAHMSFGIPCFVSSSLCLCSGLFKDEFRIWAGKTVFGILFIFVVFYTFLITLTTSIKYLQKI</sequence>
<dbReference type="Proteomes" id="UP000249218">
    <property type="component" value="Unassembled WGS sequence"/>
</dbReference>
<feature type="region of interest" description="Disordered" evidence="12">
    <location>
        <begin position="1"/>
        <end position="29"/>
    </location>
</feature>
<dbReference type="GO" id="GO:0140575">
    <property type="term" value="F:transmembrane monodehydroascorbate reductase activity"/>
    <property type="evidence" value="ECO:0007669"/>
    <property type="project" value="InterPro"/>
</dbReference>
<accession>A0A2W1BYI9</accession>
<feature type="transmembrane region" description="Helical" evidence="13">
    <location>
        <begin position="181"/>
        <end position="199"/>
    </location>
</feature>